<gene>
    <name evidence="2" type="ORF">CCUS01_15481</name>
</gene>
<reference evidence="2" key="1">
    <citation type="submission" date="2016-11" db="EMBL/GenBank/DDBJ databases">
        <title>The genome sequence of Colletotrichum cuscutae.</title>
        <authorList>
            <person name="Baroncelli R."/>
        </authorList>
    </citation>
    <scope>NUCLEOTIDE SEQUENCE</scope>
    <source>
        <strain evidence="2">IMI 304802</strain>
    </source>
</reference>
<sequence length="72" mass="7452">MLGMSETSLDPETAAEDLEATEATSSTGRLALQACGVVVHVLLPPARAEVDKSQSEARASCPSAALPYLLSH</sequence>
<proteinExistence type="predicted"/>
<evidence type="ECO:0000313" key="2">
    <source>
        <dbReference type="EMBL" id="KAK1484697.1"/>
    </source>
</evidence>
<dbReference type="AlphaFoldDB" id="A0AAI9VDV2"/>
<comment type="caution">
    <text evidence="2">The sequence shown here is derived from an EMBL/GenBank/DDBJ whole genome shotgun (WGS) entry which is preliminary data.</text>
</comment>
<keyword evidence="3" id="KW-1185">Reference proteome</keyword>
<protein>
    <submittedName>
        <fullName evidence="2">Uncharacterized protein</fullName>
    </submittedName>
</protein>
<dbReference type="EMBL" id="MPDP01000076">
    <property type="protein sequence ID" value="KAK1484697.1"/>
    <property type="molecule type" value="Genomic_DNA"/>
</dbReference>
<organism evidence="2 3">
    <name type="scientific">Colletotrichum cuscutae</name>
    <dbReference type="NCBI Taxonomy" id="1209917"/>
    <lineage>
        <taxon>Eukaryota</taxon>
        <taxon>Fungi</taxon>
        <taxon>Dikarya</taxon>
        <taxon>Ascomycota</taxon>
        <taxon>Pezizomycotina</taxon>
        <taxon>Sordariomycetes</taxon>
        <taxon>Hypocreomycetidae</taxon>
        <taxon>Glomerellales</taxon>
        <taxon>Glomerellaceae</taxon>
        <taxon>Colletotrichum</taxon>
        <taxon>Colletotrichum acutatum species complex</taxon>
    </lineage>
</organism>
<feature type="region of interest" description="Disordered" evidence="1">
    <location>
        <begin position="1"/>
        <end position="25"/>
    </location>
</feature>
<dbReference type="Proteomes" id="UP001239213">
    <property type="component" value="Unassembled WGS sequence"/>
</dbReference>
<evidence type="ECO:0000313" key="3">
    <source>
        <dbReference type="Proteomes" id="UP001239213"/>
    </source>
</evidence>
<name>A0AAI9VDV2_9PEZI</name>
<accession>A0AAI9VDV2</accession>
<evidence type="ECO:0000256" key="1">
    <source>
        <dbReference type="SAM" id="MobiDB-lite"/>
    </source>
</evidence>